<feature type="domain" description="Peptidase S26" evidence="10">
    <location>
        <begin position="32"/>
        <end position="188"/>
    </location>
</feature>
<dbReference type="InParanoid" id="Q7NHQ4"/>
<evidence type="ECO:0000256" key="3">
    <source>
        <dbReference type="ARBA" id="ARBA00009370"/>
    </source>
</evidence>
<dbReference type="RefSeq" id="WP_011142476.1">
    <property type="nucleotide sequence ID" value="NC_005125.1"/>
</dbReference>
<dbReference type="InterPro" id="IPR019756">
    <property type="entry name" value="Pept_S26A_signal_pept_1_Ser-AS"/>
</dbReference>
<dbReference type="FunCoup" id="Q7NHQ4">
    <property type="interactions" value="132"/>
</dbReference>
<evidence type="ECO:0000256" key="4">
    <source>
        <dbReference type="ARBA" id="ARBA00013208"/>
    </source>
</evidence>
<dbReference type="STRING" id="251221.gene:10759980"/>
<dbReference type="EnsemblBacteria" id="BAC90422">
    <property type="protein sequence ID" value="BAC90422"/>
    <property type="gene ID" value="BAC90422"/>
</dbReference>
<reference evidence="11 12" key="1">
    <citation type="journal article" date="2003" name="DNA Res.">
        <title>Complete genome structure of Gloeobacter violaceus PCC 7421, a cyanobacterium that lacks thylakoids.</title>
        <authorList>
            <person name="Nakamura Y."/>
            <person name="Kaneko T."/>
            <person name="Sato S."/>
            <person name="Mimuro M."/>
            <person name="Miyashita H."/>
            <person name="Tsuchiya T."/>
            <person name="Sasamoto S."/>
            <person name="Watanabe A."/>
            <person name="Kawashima K."/>
            <person name="Kishida Y."/>
            <person name="Kiyokawa C."/>
            <person name="Kohara M."/>
            <person name="Matsumoto M."/>
            <person name="Matsuno A."/>
            <person name="Nakazaki N."/>
            <person name="Shimpo S."/>
            <person name="Takeuchi C."/>
            <person name="Yamada M."/>
            <person name="Tabata S."/>
        </authorList>
    </citation>
    <scope>NUCLEOTIDE SEQUENCE [LARGE SCALE GENOMIC DNA]</scope>
    <source>
        <strain evidence="12">ATCC 29082 / PCC 7421</strain>
    </source>
</reference>
<evidence type="ECO:0000256" key="9">
    <source>
        <dbReference type="RuleBase" id="RU362042"/>
    </source>
</evidence>
<dbReference type="PROSITE" id="PS00761">
    <property type="entry name" value="SPASE_I_3"/>
    <property type="match status" value="1"/>
</dbReference>
<dbReference type="Proteomes" id="UP000000557">
    <property type="component" value="Chromosome"/>
</dbReference>
<reference evidence="11 12" key="2">
    <citation type="journal article" date="2003" name="DNA Res.">
        <title>Complete genome structure of Gloeobacter violaceus PCC 7421, a cyanobacterium that lacks thylakoids (supplement).</title>
        <authorList>
            <person name="Nakamura Y."/>
            <person name="Kaneko T."/>
            <person name="Sato S."/>
            <person name="Mimuro M."/>
            <person name="Miyashita H."/>
            <person name="Tsuchiya T."/>
            <person name="Sasamoto S."/>
            <person name="Watanabe A."/>
            <person name="Kawashima K."/>
            <person name="Kishida Y."/>
            <person name="Kiyokawa C."/>
            <person name="Kohara M."/>
            <person name="Matsumoto M."/>
            <person name="Matsuno A."/>
            <person name="Nakazaki N."/>
            <person name="Shimpo S."/>
            <person name="Takeuchi C."/>
            <person name="Yamada M."/>
            <person name="Tabata S."/>
        </authorList>
    </citation>
    <scope>NUCLEOTIDE SEQUENCE [LARGE SCALE GENOMIC DNA]</scope>
    <source>
        <strain evidence="12">ATCC 29082 / PCC 7421</strain>
    </source>
</reference>
<keyword evidence="6 8" id="KW-0378">Hydrolase</keyword>
<evidence type="ECO:0000256" key="2">
    <source>
        <dbReference type="ARBA" id="ARBA00004401"/>
    </source>
</evidence>
<dbReference type="CDD" id="cd06530">
    <property type="entry name" value="S26_SPase_I"/>
    <property type="match status" value="1"/>
</dbReference>
<dbReference type="InterPro" id="IPR036286">
    <property type="entry name" value="LexA/Signal_pep-like_sf"/>
</dbReference>
<organism evidence="11 12">
    <name type="scientific">Gloeobacter violaceus (strain ATCC 29082 / PCC 7421)</name>
    <dbReference type="NCBI Taxonomy" id="251221"/>
    <lineage>
        <taxon>Bacteria</taxon>
        <taxon>Bacillati</taxon>
        <taxon>Cyanobacteriota</taxon>
        <taxon>Cyanophyceae</taxon>
        <taxon>Gloeobacterales</taxon>
        <taxon>Gloeobacteraceae</taxon>
        <taxon>Gloeobacter</taxon>
    </lineage>
</organism>
<dbReference type="PATRIC" id="fig|251221.4.peg.2517"/>
<evidence type="ECO:0000256" key="5">
    <source>
        <dbReference type="ARBA" id="ARBA00022670"/>
    </source>
</evidence>
<dbReference type="PANTHER" id="PTHR43390">
    <property type="entry name" value="SIGNAL PEPTIDASE I"/>
    <property type="match status" value="1"/>
</dbReference>
<dbReference type="Gene3D" id="2.10.109.10">
    <property type="entry name" value="Umud Fragment, subunit A"/>
    <property type="match status" value="2"/>
</dbReference>
<comment type="subcellular location">
    <subcellularLocation>
        <location evidence="2">Cell membrane</location>
        <topology evidence="2">Single-pass type II membrane protein</topology>
    </subcellularLocation>
    <subcellularLocation>
        <location evidence="9">Membrane</location>
        <topology evidence="9">Single-pass type II membrane protein</topology>
    </subcellularLocation>
</comment>
<keyword evidence="5 8" id="KW-0645">Protease</keyword>
<dbReference type="InterPro" id="IPR019758">
    <property type="entry name" value="Pept_S26A_signal_pept_1_CS"/>
</dbReference>
<dbReference type="KEGG" id="gvi:glr2481"/>
<dbReference type="GO" id="GO:0004252">
    <property type="term" value="F:serine-type endopeptidase activity"/>
    <property type="evidence" value="ECO:0000318"/>
    <property type="project" value="GO_Central"/>
</dbReference>
<dbReference type="InterPro" id="IPR019533">
    <property type="entry name" value="Peptidase_S26"/>
</dbReference>
<dbReference type="FunFam" id="2.10.109.10:FF:000042">
    <property type="entry name" value="Signal peptidase I"/>
    <property type="match status" value="1"/>
</dbReference>
<evidence type="ECO:0000313" key="12">
    <source>
        <dbReference type="Proteomes" id="UP000000557"/>
    </source>
</evidence>
<proteinExistence type="inferred from homology"/>
<dbReference type="SUPFAM" id="SSF51306">
    <property type="entry name" value="LexA/Signal peptidase"/>
    <property type="match status" value="1"/>
</dbReference>
<protein>
    <recommendedName>
        <fullName evidence="4 8">Signal peptidase I</fullName>
        <ecNumber evidence="4 8">3.4.21.89</ecNumber>
    </recommendedName>
</protein>
<evidence type="ECO:0000256" key="7">
    <source>
        <dbReference type="PIRSR" id="PIRSR600223-1"/>
    </source>
</evidence>
<dbReference type="AlphaFoldDB" id="Q7NHQ4"/>
<gene>
    <name evidence="11" type="ordered locus">glr2481</name>
</gene>
<sequence>MSPSYRHCFMSSPPNPQPEENKLWSFLKSQRENIQSIAVALVLTFTIQTFAAQAFYIPSGSMEPTLLINDRLMVEKITYDFSTPERGQIIVFTPPKNHFNSNDQPFIKRVIGLPGDTVEVKAGKVFINGKALDEKYIAEPPAYVMPPVKVPADQFFVMGDNRNNSFDSHIWGFLPRQNVIGRAIFRFWPLDRLGPLG</sequence>
<dbReference type="InterPro" id="IPR019757">
    <property type="entry name" value="Pept_S26A_signal_pept_1_Lys-AS"/>
</dbReference>
<evidence type="ECO:0000313" key="11">
    <source>
        <dbReference type="EMBL" id="BAC90422.1"/>
    </source>
</evidence>
<dbReference type="EMBL" id="BA000045">
    <property type="protein sequence ID" value="BAC90422.1"/>
    <property type="molecule type" value="Genomic_DNA"/>
</dbReference>
<dbReference type="PRINTS" id="PR00727">
    <property type="entry name" value="LEADERPTASE"/>
</dbReference>
<dbReference type="OrthoDB" id="9802919at2"/>
<feature type="active site" evidence="7">
    <location>
        <position position="108"/>
    </location>
</feature>
<feature type="active site" evidence="7">
    <location>
        <position position="61"/>
    </location>
</feature>
<dbReference type="PhylomeDB" id="Q7NHQ4"/>
<keyword evidence="12" id="KW-1185">Reference proteome</keyword>
<evidence type="ECO:0000256" key="8">
    <source>
        <dbReference type="RuleBase" id="RU003993"/>
    </source>
</evidence>
<dbReference type="PROSITE" id="PS00760">
    <property type="entry name" value="SPASE_I_2"/>
    <property type="match status" value="1"/>
</dbReference>
<dbReference type="MEROPS" id="S26.A02"/>
<dbReference type="InterPro" id="IPR000223">
    <property type="entry name" value="Pept_S26A_signal_pept_1"/>
</dbReference>
<dbReference type="Pfam" id="PF10502">
    <property type="entry name" value="Peptidase_S26"/>
    <property type="match status" value="1"/>
</dbReference>
<evidence type="ECO:0000259" key="10">
    <source>
        <dbReference type="Pfam" id="PF10502"/>
    </source>
</evidence>
<comment type="similarity">
    <text evidence="3 9">Belongs to the peptidase S26 family.</text>
</comment>
<name>Q7NHQ4_GLOVI</name>
<dbReference type="NCBIfam" id="TIGR02227">
    <property type="entry name" value="sigpep_I_bact"/>
    <property type="match status" value="1"/>
</dbReference>
<dbReference type="GO" id="GO:0006465">
    <property type="term" value="P:signal peptide processing"/>
    <property type="evidence" value="ECO:0000318"/>
    <property type="project" value="GO_Central"/>
</dbReference>
<accession>Q7NHQ4</accession>
<dbReference type="GO" id="GO:0009003">
    <property type="term" value="F:signal peptidase activity"/>
    <property type="evidence" value="ECO:0007669"/>
    <property type="project" value="UniProtKB-EC"/>
</dbReference>
<evidence type="ECO:0000256" key="1">
    <source>
        <dbReference type="ARBA" id="ARBA00000677"/>
    </source>
</evidence>
<evidence type="ECO:0000256" key="6">
    <source>
        <dbReference type="ARBA" id="ARBA00022801"/>
    </source>
</evidence>
<dbReference type="EC" id="3.4.21.89" evidence="4 8"/>
<dbReference type="PROSITE" id="PS00501">
    <property type="entry name" value="SPASE_I_1"/>
    <property type="match status" value="1"/>
</dbReference>
<comment type="catalytic activity">
    <reaction evidence="1 8">
        <text>Cleavage of hydrophobic, N-terminal signal or leader sequences from secreted and periplasmic proteins.</text>
        <dbReference type="EC" id="3.4.21.89"/>
    </reaction>
</comment>
<dbReference type="HOGENOM" id="CLU_028723_5_1_3"/>
<dbReference type="PANTHER" id="PTHR43390:SF1">
    <property type="entry name" value="CHLOROPLAST PROCESSING PEPTIDASE"/>
    <property type="match status" value="1"/>
</dbReference>
<dbReference type="GO" id="GO:0005886">
    <property type="term" value="C:plasma membrane"/>
    <property type="evidence" value="ECO:0007669"/>
    <property type="project" value="UniProtKB-SubCell"/>
</dbReference>
<dbReference type="eggNOG" id="COG0681">
    <property type="taxonomic scope" value="Bacteria"/>
</dbReference>